<dbReference type="Proteomes" id="UP001055013">
    <property type="component" value="Unassembled WGS sequence"/>
</dbReference>
<comment type="caution">
    <text evidence="1">The sequence shown here is derived from an EMBL/GenBank/DDBJ whole genome shotgun (WGS) entry which is preliminary data.</text>
</comment>
<protein>
    <submittedName>
        <fullName evidence="1">TIR domain-containing protein</fullName>
    </submittedName>
</protein>
<evidence type="ECO:0000313" key="1">
    <source>
        <dbReference type="EMBL" id="GJH18434.1"/>
    </source>
</evidence>
<reference evidence="1" key="1">
    <citation type="submission" date="2021-09" db="EMBL/GenBank/DDBJ databases">
        <title>Isolation and characterization of 3-chlorobenzoate degrading bacteria from soils in Shizuoka.</title>
        <authorList>
            <person name="Ifat A."/>
            <person name="Ogawa N."/>
            <person name="Kimbara K."/>
            <person name="Moriuchi R."/>
            <person name="Dohra H."/>
            <person name="Shintani M."/>
        </authorList>
    </citation>
    <scope>NUCLEOTIDE SEQUENCE</scope>
    <source>
        <strain evidence="1">19CS2-2</strain>
    </source>
</reference>
<sequence>MSRIFLSHSSKDIGSAVALKAWLEDQGWDDVFLDTDPERGIAAGERWERALHQAAQRSEAVLFLVSRAWINSDWCLREYHLAARMNKRLFGVLIEEIALSEIPPTVTRTWQLVSLASGHDHVMLSAPLPYTQEEVHVTFSQEGLNRLKIGLERAGLDARFFAWPPENDIRRAPYRGLLPLEGADAGIFFGREAPTIEALDRIRGIRDGAGPRLLVILGASGAGKSSFLRAGLLPRLARDDRNYLPLPIIRPERAAINGDAGLLRSLESAFLARGPGQARAVLRRAIAGGANTLRPLLRELVARASDAAAIDDASARRPMLVLALDQAEELFVVDGGEESGQLLALLRELMMIDDPPLLVLVTVRSDAYGQLQNAREWEGINQLTQSLTPMPRGAYQLVIEGPAARLKESSRPLRLEPALTEALLSDIDQGGGHDALPLLSFTLERLYLEYGASGRLELADYQTLGRIGGAIEAAVERAFAAADADPTIPRERQVRLRLLRLGLIPWLAGIDSDTGQPRRQTARMADLPEEARPLISLLVEERLLATDVHPETCERIVEPAHEALLRQWSVLRRWLQEDFAALTTLESIRRAARDWDASGRSEGWLAHRAARLEDAHVLLLRGDLAARLDATDRDYLASCRDREETERREREAARAREEAERQGKLRALQQTTMAVGERLKAESERADALKKEAEARKRSAMLSKWFGIAAGIVAIIMAGIGLYAEDESNSAHTSATLARENQKTAEHQRANVLSQLAAIEYPRGNEDGALRYSVSGTRLDLRSAKQSDSLPKQTDSSSKQTDSPSYATAQLASILANGSLRLTLGSQREDSMIFFANFSPDGNRVITASWDNTARIWDVRTRRELSELKGHQGRVFNAVFSPDGKRIVTTSEDKTARIWDAATGRELYKLAKQEKTVLGAAFSPNGKLIVTTSFDNTMRIWDADTGQELRKLTEGDETIYAASFSPDGTRIVTTSSARVARVWDVATGNQLGALRGHTDEVYDAVFSHDGRLIVTASEDNTARIWSAATGQLMKTLTGHSAGVYSATFSPDGKYVVTASIDNTARIWDLAPHGKTKVLKHTDEVESADFSFDGKWVVTASDDNTARVWNAANGQLIAKLGHDVQVGSADFSPDGQQVVTTSWDNTARIWDATLENPPLRREIRTLRGHRDLVNSAAFSVDGKFIVTASEDKTARIWNAADGVEIGVTMQHPAGVSSAVFDRDGKLILTTSADGTARVWDIRTGQPTASPGDYHATVTSALFNPEGTRFVTAANDGTVRVWNVATGDEIVSARRTIAGVNFAAYSADGSRMVTGSEDGIARIWSTAGGDQPVELKGHHGAIIFAAFNKDGTQVATASKDNTARLWDAATGKEIGKPMGHWDQVNTVSFSRNGRLLVTASKDNTARIWAASPEQASVRLQEEGSVASDAADKYVMRTVAEPMDTTGCIRQPAVEKSGTESNNDRDPVAFAAFDQDGKRVVTAWGDATPRIWDAVTGKLIRALKGHQGTVLTVAFSKDGTRVLTASKDDTVRAWDVATGNEIPGFRLCQPGVTFAAYSPDGRLIVIAAKDGTGRVLTADGKDVRPLKTPRSAIMSAFFSKDGHRIVTASADNIARFWDVDKGDMITELKEFPGGLTFAALSPKGDLVVTASANGRERIWDAETGHEKAELKDHPGPVSSAVFSPDGTRIVTTTPSDNIVRIWDVATGSEIEEIDGHQDGIRYAVFGPDPLQADKNGTRIVVASGNHSARIWDVRFATMQPQDLVNQACQHQLVAVPRLSREDMRRFAYPDAEPEHDVCNFEP</sequence>
<evidence type="ECO:0000313" key="2">
    <source>
        <dbReference type="Proteomes" id="UP001055013"/>
    </source>
</evidence>
<name>A0ACB5QTM6_9BURK</name>
<accession>A0ACB5QTM6</accession>
<keyword evidence="2" id="KW-1185">Reference proteome</keyword>
<organism evidence="1 2">
    <name type="scientific">Caballeronia novacaledonica</name>
    <dbReference type="NCBI Taxonomy" id="1544861"/>
    <lineage>
        <taxon>Bacteria</taxon>
        <taxon>Pseudomonadati</taxon>
        <taxon>Pseudomonadota</taxon>
        <taxon>Betaproteobacteria</taxon>
        <taxon>Burkholderiales</taxon>
        <taxon>Burkholderiaceae</taxon>
        <taxon>Caballeronia</taxon>
    </lineage>
</organism>
<dbReference type="EMBL" id="BPUR01000009">
    <property type="protein sequence ID" value="GJH18434.1"/>
    <property type="molecule type" value="Genomic_DNA"/>
</dbReference>
<gene>
    <name evidence="1" type="ORF">CBA19CS22_17850</name>
</gene>
<proteinExistence type="predicted"/>